<dbReference type="HOGENOM" id="CLU_2096906_0_0_1"/>
<evidence type="ECO:0000313" key="2">
    <source>
        <dbReference type="Proteomes" id="UP000054342"/>
    </source>
</evidence>
<accession>A0A0D2F953</accession>
<name>A0A0D2F953_9EURO</name>
<gene>
    <name evidence="1" type="ORF">PV05_05186</name>
</gene>
<proteinExistence type="predicted"/>
<dbReference type="OrthoDB" id="4161430at2759"/>
<reference evidence="1 2" key="1">
    <citation type="submission" date="2015-01" db="EMBL/GenBank/DDBJ databases">
        <title>The Genome Sequence of Exophiala xenobiotica CBS118157.</title>
        <authorList>
            <consortium name="The Broad Institute Genomics Platform"/>
            <person name="Cuomo C."/>
            <person name="de Hoog S."/>
            <person name="Gorbushina A."/>
            <person name="Stielow B."/>
            <person name="Teixiera M."/>
            <person name="Abouelleil A."/>
            <person name="Chapman S.B."/>
            <person name="Priest M."/>
            <person name="Young S.K."/>
            <person name="Wortman J."/>
            <person name="Nusbaum C."/>
            <person name="Birren B."/>
        </authorList>
    </citation>
    <scope>NUCLEOTIDE SEQUENCE [LARGE SCALE GENOMIC DNA]</scope>
    <source>
        <strain evidence="1 2">CBS 118157</strain>
    </source>
</reference>
<keyword evidence="2" id="KW-1185">Reference proteome</keyword>
<dbReference type="AlphaFoldDB" id="A0A0D2F953"/>
<dbReference type="Proteomes" id="UP000054342">
    <property type="component" value="Unassembled WGS sequence"/>
</dbReference>
<dbReference type="RefSeq" id="XP_013317113.1">
    <property type="nucleotide sequence ID" value="XM_013461659.1"/>
</dbReference>
<organism evidence="1 2">
    <name type="scientific">Exophiala xenobiotica</name>
    <dbReference type="NCBI Taxonomy" id="348802"/>
    <lineage>
        <taxon>Eukaryota</taxon>
        <taxon>Fungi</taxon>
        <taxon>Dikarya</taxon>
        <taxon>Ascomycota</taxon>
        <taxon>Pezizomycotina</taxon>
        <taxon>Eurotiomycetes</taxon>
        <taxon>Chaetothyriomycetidae</taxon>
        <taxon>Chaetothyriales</taxon>
        <taxon>Herpotrichiellaceae</taxon>
        <taxon>Exophiala</taxon>
    </lineage>
</organism>
<protein>
    <submittedName>
        <fullName evidence="1">Uncharacterized protein</fullName>
    </submittedName>
</protein>
<evidence type="ECO:0000313" key="1">
    <source>
        <dbReference type="EMBL" id="KIW56529.1"/>
    </source>
</evidence>
<dbReference type="EMBL" id="KN847319">
    <property type="protein sequence ID" value="KIW56529.1"/>
    <property type="molecule type" value="Genomic_DNA"/>
</dbReference>
<sequence length="116" mass="13387">MRSEFPKPKNAQLRVIIQLFIEVAVRERKRCTIKPKRMLIFFAKNIAVLESIKIRGGIKRAFEEWIANEEADDSEEDIDLPFLSPAKDIRLRVQELLDDFTNSPVPDMADLLAMAT</sequence>
<dbReference type="GeneID" id="25327094"/>